<dbReference type="Pfam" id="PF10978">
    <property type="entry name" value="DUF2785"/>
    <property type="match status" value="1"/>
</dbReference>
<sequence>MGVRSDYWEQIRASGFRLPGDRPLDDLTTELVQMIGDPDPDVRDGIAYPVLATWVEEGVYDDLLAGFGDGVSEGLFTGLGEDVTDSVLRRSFSALLLAEAVLRDTKTKVVHSDAIFRWGDRAASWFVRERDLRGFVEGRGWAHAVAHGADLIGALARSHHFGRLELTVLLDVVADRLLTPTSYRLHHGEDDRLAFAVMVVLHRNQVGIDVLEPWIERLAAALVAPKMDDHETAPEWPTPMAGNTRAFLRSLHLLLALGVRGQQTPQDLALFGKPPEVRADLLLVLLRVLRGSIPGIAAPPATPAP</sequence>
<accession>A0ABV7Y2L0</accession>
<keyword evidence="2" id="KW-1185">Reference proteome</keyword>
<evidence type="ECO:0000313" key="1">
    <source>
        <dbReference type="EMBL" id="MFC3759478.1"/>
    </source>
</evidence>
<dbReference type="InterPro" id="IPR021247">
    <property type="entry name" value="DUF2785"/>
</dbReference>
<reference evidence="2" key="1">
    <citation type="journal article" date="2019" name="Int. J. Syst. Evol. Microbiol.">
        <title>The Global Catalogue of Microorganisms (GCM) 10K type strain sequencing project: providing services to taxonomists for standard genome sequencing and annotation.</title>
        <authorList>
            <consortium name="The Broad Institute Genomics Platform"/>
            <consortium name="The Broad Institute Genome Sequencing Center for Infectious Disease"/>
            <person name="Wu L."/>
            <person name="Ma J."/>
        </authorList>
    </citation>
    <scope>NUCLEOTIDE SEQUENCE [LARGE SCALE GENOMIC DNA]</scope>
    <source>
        <strain evidence="2">CGMCC 4.7241</strain>
    </source>
</reference>
<organism evidence="1 2">
    <name type="scientific">Tenggerimyces flavus</name>
    <dbReference type="NCBI Taxonomy" id="1708749"/>
    <lineage>
        <taxon>Bacteria</taxon>
        <taxon>Bacillati</taxon>
        <taxon>Actinomycetota</taxon>
        <taxon>Actinomycetes</taxon>
        <taxon>Propionibacteriales</taxon>
        <taxon>Nocardioidaceae</taxon>
        <taxon>Tenggerimyces</taxon>
    </lineage>
</organism>
<dbReference type="EMBL" id="JBHRZH010000001">
    <property type="protein sequence ID" value="MFC3759478.1"/>
    <property type="molecule type" value="Genomic_DNA"/>
</dbReference>
<evidence type="ECO:0000313" key="2">
    <source>
        <dbReference type="Proteomes" id="UP001595699"/>
    </source>
</evidence>
<protein>
    <submittedName>
        <fullName evidence="1">DUF2785 domain-containing protein</fullName>
    </submittedName>
</protein>
<dbReference type="Proteomes" id="UP001595699">
    <property type="component" value="Unassembled WGS sequence"/>
</dbReference>
<gene>
    <name evidence="1" type="ORF">ACFOUW_01385</name>
</gene>
<proteinExistence type="predicted"/>
<dbReference type="RefSeq" id="WP_205122133.1">
    <property type="nucleotide sequence ID" value="NZ_JAFBCM010000001.1"/>
</dbReference>
<comment type="caution">
    <text evidence="1">The sequence shown here is derived from an EMBL/GenBank/DDBJ whole genome shotgun (WGS) entry which is preliminary data.</text>
</comment>
<name>A0ABV7Y2L0_9ACTN</name>